<dbReference type="Gene3D" id="1.10.1750.10">
    <property type="match status" value="1"/>
</dbReference>
<sequence>MALITFQTATKPLEERLIDAACIYWDIDRATLFQKTEQALAVYRKGVVYYLIRNSTTLSYREIANLFGFRGHQPVMRLIDNIDANRRVIRQTACDIKEIESIAGKLESQIICCDVKLQTIYPDEKVHE</sequence>
<dbReference type="EMBL" id="QLLL01000008">
    <property type="protein sequence ID" value="RAJ00459.1"/>
    <property type="molecule type" value="Genomic_DNA"/>
</dbReference>
<accession>A0A327Q7I3</accession>
<dbReference type="InterPro" id="IPR010921">
    <property type="entry name" value="Trp_repressor/repl_initiator"/>
</dbReference>
<keyword evidence="2" id="KW-1185">Reference proteome</keyword>
<dbReference type="GO" id="GO:0043565">
    <property type="term" value="F:sequence-specific DNA binding"/>
    <property type="evidence" value="ECO:0007669"/>
    <property type="project" value="InterPro"/>
</dbReference>
<dbReference type="RefSeq" id="WP_111599572.1">
    <property type="nucleotide sequence ID" value="NZ_QLLL01000008.1"/>
</dbReference>
<evidence type="ECO:0000313" key="2">
    <source>
        <dbReference type="Proteomes" id="UP000249547"/>
    </source>
</evidence>
<dbReference type="Proteomes" id="UP000249547">
    <property type="component" value="Unassembled WGS sequence"/>
</dbReference>
<reference evidence="1 2" key="1">
    <citation type="submission" date="2018-06" db="EMBL/GenBank/DDBJ databases">
        <title>Genomic Encyclopedia of Archaeal and Bacterial Type Strains, Phase II (KMG-II): from individual species to whole genera.</title>
        <authorList>
            <person name="Goeker M."/>
        </authorList>
    </citation>
    <scope>NUCLEOTIDE SEQUENCE [LARGE SCALE GENOMIC DNA]</scope>
    <source>
        <strain evidence="1 2">DSM 23857</strain>
    </source>
</reference>
<dbReference type="OrthoDB" id="673588at2"/>
<evidence type="ECO:0000313" key="1">
    <source>
        <dbReference type="EMBL" id="RAJ00459.1"/>
    </source>
</evidence>
<gene>
    <name evidence="1" type="ORF">LX64_04165</name>
</gene>
<comment type="caution">
    <text evidence="1">The sequence shown here is derived from an EMBL/GenBank/DDBJ whole genome shotgun (WGS) entry which is preliminary data.</text>
</comment>
<proteinExistence type="predicted"/>
<protein>
    <submittedName>
        <fullName evidence="1">DnaA-like protein</fullName>
    </submittedName>
</protein>
<dbReference type="AlphaFoldDB" id="A0A327Q7I3"/>
<dbReference type="SUPFAM" id="SSF48295">
    <property type="entry name" value="TrpR-like"/>
    <property type="match status" value="1"/>
</dbReference>
<name>A0A327Q7I3_9BACT</name>
<organism evidence="1 2">
    <name type="scientific">Chitinophaga skermanii</name>
    <dbReference type="NCBI Taxonomy" id="331697"/>
    <lineage>
        <taxon>Bacteria</taxon>
        <taxon>Pseudomonadati</taxon>
        <taxon>Bacteroidota</taxon>
        <taxon>Chitinophagia</taxon>
        <taxon>Chitinophagales</taxon>
        <taxon>Chitinophagaceae</taxon>
        <taxon>Chitinophaga</taxon>
    </lineage>
</organism>